<dbReference type="Pfam" id="PF18759">
    <property type="entry name" value="Plavaka"/>
    <property type="match status" value="1"/>
</dbReference>
<organism evidence="2 3">
    <name type="scientific">Daedalea quercina L-15889</name>
    <dbReference type="NCBI Taxonomy" id="1314783"/>
    <lineage>
        <taxon>Eukaryota</taxon>
        <taxon>Fungi</taxon>
        <taxon>Dikarya</taxon>
        <taxon>Basidiomycota</taxon>
        <taxon>Agaricomycotina</taxon>
        <taxon>Agaricomycetes</taxon>
        <taxon>Polyporales</taxon>
        <taxon>Fomitopsis</taxon>
    </lineage>
</organism>
<sequence>MDDFDHRDLRGLRVTKELERMDDLDKPGNTFLTADGWHETSVRIPVPKEGVQYASEADAPTYEVNEVFIRKLTEVIRCAAQATDAFRNNWLSFRFYWRRSKRVDSCSWSPSSDSDDSHSDSVTACPDKLHEYENIRLFSDIPNTDAMIEEDARIRALPRNPQDDPSVEYAVAPLMFWSDSTHLANFGGAHLWPIYLYFGWLSKYTRAIPSAFAAHHLAYIPSHGMSATADVLRFCGKEIMHAIWLLLLDDDFMKAYHEGMLVQCGDGILRRIFPRLFTYSADYPERVLLACLRFLGRCPCPRCYITKNDIFGMGSTADNQLRQNIRVDGQRLHSIIARIRSWVFKKGYNLASKLISRLLDPISILPRRSAFSTRFADTGFNFYSMFVPDVLHEFELGVWKAIFIHLLRILYAEGKDRIQIMNQRFRMVPTFGRNTIRRFSRNVSGLKQMAGRDFEDILQCAIPVFEGLLSEPYNEPLAKLLFVLAFWHGLAKLRLHTEETVAIFHAVTRTLGKTTRYFVRTVSSGKPTTTKGSARKAHTTGPKRKVLNLRTSKWHSLGDYPYTIPWFGTHDNTNTQQVRIGEMEHRCVKRFYARTNKNKAARQIARRQRREHLFRKMLERDAQEHAQLAQVQSNSSGDQLSAAPQLNLTHPQNGTLPQTADPGFHSDPLPFHTSPKDRYHMSDSERHYENIYGWLNAPPNRHDPALKDFIPHLKDHLLSRLTGREYDGDEDSFGPDEHKNSINPRTQADVMLVAPYEDDGDPNANSHPYWYARVIGIFHINIKHRGLLSKFKHVQRMDVLWIRWFGRDLTEPGGFETYRLHRVGFVDSDKPNAFGFLDPAQVLRASHLIPGFTHGKTTEYLPHSIARRPEEKDEDYVYYYVGMFVDRDMLMRYLGGAVGHKGLPSNRITTKYLLDKVKQFIGLFKVTQSTRYPKDAVNNALLDELWSGAEAGETANPHTNEYQAEGEMGSDSEPEMGEAASDEEDFGYNWEYESDKQSENGSGESGESSDVNADGEGVEDVAGSGSDEDANGEDSDNEDEEDYAPL</sequence>
<feature type="region of interest" description="Disordered" evidence="1">
    <location>
        <begin position="628"/>
        <end position="672"/>
    </location>
</feature>
<evidence type="ECO:0000313" key="2">
    <source>
        <dbReference type="EMBL" id="KZT63104.1"/>
    </source>
</evidence>
<accession>A0A165KGH9</accession>
<feature type="compositionally biased region" description="Low complexity" evidence="1">
    <location>
        <begin position="999"/>
        <end position="1009"/>
    </location>
</feature>
<protein>
    <submittedName>
        <fullName evidence="2">Uncharacterized protein</fullName>
    </submittedName>
</protein>
<gene>
    <name evidence="2" type="ORF">DAEQUDRAFT_719776</name>
</gene>
<feature type="region of interest" description="Disordered" evidence="1">
    <location>
        <begin position="952"/>
        <end position="1046"/>
    </location>
</feature>
<reference evidence="2 3" key="1">
    <citation type="journal article" date="2016" name="Mol. Biol. Evol.">
        <title>Comparative Genomics of Early-Diverging Mushroom-Forming Fungi Provides Insights into the Origins of Lignocellulose Decay Capabilities.</title>
        <authorList>
            <person name="Nagy L.G."/>
            <person name="Riley R."/>
            <person name="Tritt A."/>
            <person name="Adam C."/>
            <person name="Daum C."/>
            <person name="Floudas D."/>
            <person name="Sun H."/>
            <person name="Yadav J.S."/>
            <person name="Pangilinan J."/>
            <person name="Larsson K.H."/>
            <person name="Matsuura K."/>
            <person name="Barry K."/>
            <person name="Labutti K."/>
            <person name="Kuo R."/>
            <person name="Ohm R.A."/>
            <person name="Bhattacharya S.S."/>
            <person name="Shirouzu T."/>
            <person name="Yoshinaga Y."/>
            <person name="Martin F.M."/>
            <person name="Grigoriev I.V."/>
            <person name="Hibbett D.S."/>
        </authorList>
    </citation>
    <scope>NUCLEOTIDE SEQUENCE [LARGE SCALE GENOMIC DNA]</scope>
    <source>
        <strain evidence="2 3">L-15889</strain>
    </source>
</reference>
<evidence type="ECO:0000313" key="3">
    <source>
        <dbReference type="Proteomes" id="UP000076727"/>
    </source>
</evidence>
<dbReference type="OrthoDB" id="3208495at2759"/>
<feature type="compositionally biased region" description="Acidic residues" evidence="1">
    <location>
        <begin position="968"/>
        <end position="986"/>
    </location>
</feature>
<dbReference type="AlphaFoldDB" id="A0A165KGH9"/>
<dbReference type="STRING" id="1314783.A0A165KGH9"/>
<dbReference type="Proteomes" id="UP000076727">
    <property type="component" value="Unassembled WGS sequence"/>
</dbReference>
<keyword evidence="3" id="KW-1185">Reference proteome</keyword>
<name>A0A165KGH9_9APHY</name>
<evidence type="ECO:0000256" key="1">
    <source>
        <dbReference type="SAM" id="MobiDB-lite"/>
    </source>
</evidence>
<dbReference type="EMBL" id="KV429260">
    <property type="protein sequence ID" value="KZT63104.1"/>
    <property type="molecule type" value="Genomic_DNA"/>
</dbReference>
<feature type="compositionally biased region" description="Polar residues" evidence="1">
    <location>
        <begin position="629"/>
        <end position="658"/>
    </location>
</feature>
<proteinExistence type="predicted"/>
<dbReference type="InterPro" id="IPR041078">
    <property type="entry name" value="Plavaka"/>
</dbReference>
<feature type="compositionally biased region" description="Acidic residues" evidence="1">
    <location>
        <begin position="1026"/>
        <end position="1046"/>
    </location>
</feature>